<evidence type="ECO:0000313" key="2">
    <source>
        <dbReference type="Proteomes" id="UP000295706"/>
    </source>
</evidence>
<reference evidence="1 2" key="1">
    <citation type="submission" date="2019-02" db="EMBL/GenBank/DDBJ databases">
        <title>Arundinibacter roseus gen. nov., sp. nov., a new member of the family Cytophagaceae.</title>
        <authorList>
            <person name="Szuroczki S."/>
            <person name="Khayer B."/>
            <person name="Sproer C."/>
            <person name="Toumi M."/>
            <person name="Szabo A."/>
            <person name="Felfoldi T."/>
            <person name="Schumann P."/>
            <person name="Toth E."/>
        </authorList>
    </citation>
    <scope>NUCLEOTIDE SEQUENCE [LARGE SCALE GENOMIC DNA]</scope>
    <source>
        <strain evidence="1 2">DMA-k-7a</strain>
    </source>
</reference>
<dbReference type="EMBL" id="SMJU01000012">
    <property type="protein sequence ID" value="TDB62370.1"/>
    <property type="molecule type" value="Genomic_DNA"/>
</dbReference>
<comment type="caution">
    <text evidence="1">The sequence shown here is derived from an EMBL/GenBank/DDBJ whole genome shotgun (WGS) entry which is preliminary data.</text>
</comment>
<name>A0A4R4K4Q3_9BACT</name>
<dbReference type="AlphaFoldDB" id="A0A4R4K4Q3"/>
<proteinExistence type="predicted"/>
<dbReference type="OrthoDB" id="839492at2"/>
<gene>
    <name evidence="1" type="ORF">EZE20_18485</name>
</gene>
<dbReference type="Proteomes" id="UP000295706">
    <property type="component" value="Unassembled WGS sequence"/>
</dbReference>
<accession>A0A4R4K4Q3</accession>
<protein>
    <submittedName>
        <fullName evidence="1">Uncharacterized protein</fullName>
    </submittedName>
</protein>
<keyword evidence="2" id="KW-1185">Reference proteome</keyword>
<dbReference type="RefSeq" id="WP_132120440.1">
    <property type="nucleotide sequence ID" value="NZ_SMJU01000012.1"/>
</dbReference>
<organism evidence="1 2">
    <name type="scientific">Arundinibacter roseus</name>
    <dbReference type="NCBI Taxonomy" id="2070510"/>
    <lineage>
        <taxon>Bacteria</taxon>
        <taxon>Pseudomonadati</taxon>
        <taxon>Bacteroidota</taxon>
        <taxon>Cytophagia</taxon>
        <taxon>Cytophagales</taxon>
        <taxon>Spirosomataceae</taxon>
        <taxon>Arundinibacter</taxon>
    </lineage>
</organism>
<sequence length="138" mass="15973">MKDSTLDIYECIEFLMESKKMTVYGLSKTLGFEKPAKLYTILNRRTKPSFDTLVSITRRFEDVNGDWLLRGTGDPFLIKNTPNTLITNPITEIEVLHERTKNLEKQVADRDEVIDLLKQQIMILREVINHSHHNSVGV</sequence>
<evidence type="ECO:0000313" key="1">
    <source>
        <dbReference type="EMBL" id="TDB62370.1"/>
    </source>
</evidence>